<evidence type="ECO:0000313" key="1">
    <source>
        <dbReference type="EMBL" id="RZU48064.1"/>
    </source>
</evidence>
<evidence type="ECO:0000313" key="2">
    <source>
        <dbReference type="Proteomes" id="UP000292423"/>
    </source>
</evidence>
<organism evidence="1 2">
    <name type="scientific">Fluviicoccus keumensis</name>
    <dbReference type="NCBI Taxonomy" id="1435465"/>
    <lineage>
        <taxon>Bacteria</taxon>
        <taxon>Pseudomonadati</taxon>
        <taxon>Pseudomonadota</taxon>
        <taxon>Gammaproteobacteria</taxon>
        <taxon>Moraxellales</taxon>
        <taxon>Moraxellaceae</taxon>
        <taxon>Fluviicoccus</taxon>
    </lineage>
</organism>
<keyword evidence="2" id="KW-1185">Reference proteome</keyword>
<dbReference type="Proteomes" id="UP000292423">
    <property type="component" value="Unassembled WGS sequence"/>
</dbReference>
<comment type="caution">
    <text evidence="1">The sequence shown here is derived from an EMBL/GenBank/DDBJ whole genome shotgun (WGS) entry which is preliminary data.</text>
</comment>
<dbReference type="GO" id="GO:0016787">
    <property type="term" value="F:hydrolase activity"/>
    <property type="evidence" value="ECO:0007669"/>
    <property type="project" value="UniProtKB-KW"/>
</dbReference>
<keyword evidence="1" id="KW-0378">Hydrolase</keyword>
<dbReference type="OrthoDB" id="9808993at2"/>
<name>A0A4Q7ZCX3_9GAMM</name>
<dbReference type="InterPro" id="IPR009218">
    <property type="entry name" value="HD_phosphohydro"/>
</dbReference>
<dbReference type="AlphaFoldDB" id="A0A4Q7ZCX3"/>
<sequence length="219" mass="25219">MTLLARHWQQTWNELGASPPRGWMQQVLDAWDEPHRHYHSRDHLEACLQAFEPVSRHCRHPGEVALALWFHDVVYDTHSSTNEADSADLAERAMFEAGITGPMVGRIRSLILSSGHVGGPATSDEAVLRDIDILVLGAAPEHYAHYQQGIRAEYHWVPEETFREGRRKVLDNFLRQDRIYQLPEFHGRFEAAARRNLQRELRSLTQGKSWFSSLLQSFS</sequence>
<dbReference type="SUPFAM" id="SSF109604">
    <property type="entry name" value="HD-domain/PDEase-like"/>
    <property type="match status" value="1"/>
</dbReference>
<dbReference type="RefSeq" id="WP_130411355.1">
    <property type="nucleotide sequence ID" value="NZ_SHKX01000010.1"/>
</dbReference>
<accession>A0A4Q7ZCX3</accession>
<reference evidence="1 2" key="1">
    <citation type="submission" date="2019-02" db="EMBL/GenBank/DDBJ databases">
        <title>Genomic Encyclopedia of Type Strains, Phase IV (KMG-IV): sequencing the most valuable type-strain genomes for metagenomic binning, comparative biology and taxonomic classification.</title>
        <authorList>
            <person name="Goeker M."/>
        </authorList>
    </citation>
    <scope>NUCLEOTIDE SEQUENCE [LARGE SCALE GENOMIC DNA]</scope>
    <source>
        <strain evidence="1 2">DSM 105135</strain>
    </source>
</reference>
<dbReference type="PIRSF" id="PIRSF035170">
    <property type="entry name" value="HD_phosphohydro"/>
    <property type="match status" value="1"/>
</dbReference>
<dbReference type="PANTHER" id="PTHR21174:SF0">
    <property type="entry name" value="HD PHOSPHOHYDROLASE FAMILY PROTEIN-RELATED"/>
    <property type="match status" value="1"/>
</dbReference>
<proteinExistence type="predicted"/>
<gene>
    <name evidence="1" type="ORF">EV700_1036</name>
</gene>
<dbReference type="PANTHER" id="PTHR21174">
    <property type="match status" value="1"/>
</dbReference>
<protein>
    <submittedName>
        <fullName evidence="1">Putative metal-dependent HD superfamily phosphohydrolase</fullName>
    </submittedName>
</protein>
<dbReference type="EMBL" id="SHKX01000010">
    <property type="protein sequence ID" value="RZU48064.1"/>
    <property type="molecule type" value="Genomic_DNA"/>
</dbReference>